<dbReference type="InterPro" id="IPR036909">
    <property type="entry name" value="Cyt_c-like_dom_sf"/>
</dbReference>
<reference evidence="17" key="1">
    <citation type="submission" date="2016-11" db="EMBL/GenBank/DDBJ databases">
        <title>Mesorhizobium oceanicum sp. nov., isolated from deep seawater in South China Sea.</title>
        <authorList>
            <person name="Fu G.-Y."/>
        </authorList>
    </citation>
    <scope>NUCLEOTIDE SEQUENCE [LARGE SCALE GENOMIC DNA]</scope>
    <source>
        <strain evidence="17">B7</strain>
    </source>
</reference>
<keyword evidence="9 12" id="KW-0472">Membrane</keyword>
<evidence type="ECO:0000256" key="2">
    <source>
        <dbReference type="ARBA" id="ARBA00007866"/>
    </source>
</evidence>
<evidence type="ECO:0000259" key="14">
    <source>
        <dbReference type="PROSITE" id="PS50857"/>
    </source>
</evidence>
<dbReference type="Pfam" id="PF00116">
    <property type="entry name" value="COX2"/>
    <property type="match status" value="1"/>
</dbReference>
<evidence type="ECO:0000256" key="4">
    <source>
        <dbReference type="ARBA" id="ARBA00022617"/>
    </source>
</evidence>
<keyword evidence="4 11" id="KW-0349">Heme</keyword>
<dbReference type="InterPro" id="IPR045187">
    <property type="entry name" value="CcO_II"/>
</dbReference>
<evidence type="ECO:0000256" key="8">
    <source>
        <dbReference type="ARBA" id="ARBA00023008"/>
    </source>
</evidence>
<dbReference type="PROSITE" id="PS51257">
    <property type="entry name" value="PROKAR_LIPOPROTEIN"/>
    <property type="match status" value="1"/>
</dbReference>
<dbReference type="CDD" id="cd04213">
    <property type="entry name" value="CuRO_CcO_Caa3_II"/>
    <property type="match status" value="1"/>
</dbReference>
<keyword evidence="12" id="KW-1133">Transmembrane helix</keyword>
<evidence type="ECO:0000256" key="11">
    <source>
        <dbReference type="PROSITE-ProRule" id="PRU00433"/>
    </source>
</evidence>
<proteinExistence type="inferred from homology"/>
<dbReference type="SUPFAM" id="SSF46626">
    <property type="entry name" value="Cytochrome c"/>
    <property type="match status" value="1"/>
</dbReference>
<dbReference type="PANTHER" id="PTHR22888:SF9">
    <property type="entry name" value="CYTOCHROME C OXIDASE SUBUNIT 2"/>
    <property type="match status" value="1"/>
</dbReference>
<evidence type="ECO:0000256" key="13">
    <source>
        <dbReference type="SAM" id="SignalP"/>
    </source>
</evidence>
<keyword evidence="6" id="KW-0249">Electron transport</keyword>
<feature type="transmembrane region" description="Helical" evidence="12">
    <location>
        <begin position="77"/>
        <end position="100"/>
    </location>
</feature>
<dbReference type="AlphaFoldDB" id="A0A1L3SLT4"/>
<evidence type="ECO:0000313" key="16">
    <source>
        <dbReference type="EMBL" id="APH70367.1"/>
    </source>
</evidence>
<evidence type="ECO:0000256" key="12">
    <source>
        <dbReference type="SAM" id="Phobius"/>
    </source>
</evidence>
<dbReference type="EMBL" id="CP018171">
    <property type="protein sequence ID" value="APH70367.1"/>
    <property type="molecule type" value="Genomic_DNA"/>
</dbReference>
<dbReference type="GO" id="GO:0042773">
    <property type="term" value="P:ATP synthesis coupled electron transport"/>
    <property type="evidence" value="ECO:0007669"/>
    <property type="project" value="TreeGrafter"/>
</dbReference>
<keyword evidence="17" id="KW-1185">Reference proteome</keyword>
<feature type="domain" description="Cytochrome c" evidence="15">
    <location>
        <begin position="238"/>
        <end position="330"/>
    </location>
</feature>
<dbReference type="Proteomes" id="UP000182840">
    <property type="component" value="Chromosome"/>
</dbReference>
<evidence type="ECO:0000259" key="15">
    <source>
        <dbReference type="PROSITE" id="PS51007"/>
    </source>
</evidence>
<dbReference type="InterPro" id="IPR034236">
    <property type="entry name" value="CuRO_CcO_Caa3_II"/>
</dbReference>
<evidence type="ECO:0000256" key="1">
    <source>
        <dbReference type="ARBA" id="ARBA00004370"/>
    </source>
</evidence>
<dbReference type="Gene3D" id="2.60.40.420">
    <property type="entry name" value="Cupredoxins - blue copper proteins"/>
    <property type="match status" value="1"/>
</dbReference>
<feature type="chain" id="PRO_5012566490" evidence="13">
    <location>
        <begin position="22"/>
        <end position="330"/>
    </location>
</feature>
<dbReference type="GO" id="GO:0004129">
    <property type="term" value="F:cytochrome-c oxidase activity"/>
    <property type="evidence" value="ECO:0007669"/>
    <property type="project" value="UniProtKB-EC"/>
</dbReference>
<dbReference type="InterPro" id="IPR008972">
    <property type="entry name" value="Cupredoxin"/>
</dbReference>
<comment type="similarity">
    <text evidence="2">Belongs to the cytochrome c oxidase subunit 2 family.</text>
</comment>
<evidence type="ECO:0000256" key="7">
    <source>
        <dbReference type="ARBA" id="ARBA00023004"/>
    </source>
</evidence>
<keyword evidence="12" id="KW-0812">Transmembrane</keyword>
<comment type="subcellular location">
    <subcellularLocation>
        <location evidence="1">Membrane</location>
    </subcellularLocation>
</comment>
<feature type="signal peptide" evidence="13">
    <location>
        <begin position="1"/>
        <end position="21"/>
    </location>
</feature>
<dbReference type="GO" id="GO:0005507">
    <property type="term" value="F:copper ion binding"/>
    <property type="evidence" value="ECO:0007669"/>
    <property type="project" value="InterPro"/>
</dbReference>
<name>A0A1L3SLT4_9HYPH</name>
<evidence type="ECO:0000256" key="5">
    <source>
        <dbReference type="ARBA" id="ARBA00022723"/>
    </source>
</evidence>
<feature type="domain" description="Cytochrome oxidase subunit II copper A binding" evidence="14">
    <location>
        <begin position="112"/>
        <end position="227"/>
    </location>
</feature>
<dbReference type="KEGG" id="meso:BSQ44_02445"/>
<keyword evidence="7 11" id="KW-0408">Iron</keyword>
<dbReference type="PROSITE" id="PS51007">
    <property type="entry name" value="CYTC"/>
    <property type="match status" value="1"/>
</dbReference>
<dbReference type="PROSITE" id="PS00078">
    <property type="entry name" value="COX2"/>
    <property type="match status" value="1"/>
</dbReference>
<keyword evidence="8" id="KW-0186">Copper</keyword>
<dbReference type="InterPro" id="IPR001505">
    <property type="entry name" value="Copper_CuA"/>
</dbReference>
<gene>
    <name evidence="16" type="ORF">BSQ44_02445</name>
</gene>
<comment type="catalytic activity">
    <reaction evidence="10">
        <text>4 Fe(II)-[cytochrome c] + O2 + 8 H(+)(in) = 4 Fe(III)-[cytochrome c] + 2 H2O + 4 H(+)(out)</text>
        <dbReference type="Rhea" id="RHEA:11436"/>
        <dbReference type="Rhea" id="RHEA-COMP:10350"/>
        <dbReference type="Rhea" id="RHEA-COMP:14399"/>
        <dbReference type="ChEBI" id="CHEBI:15377"/>
        <dbReference type="ChEBI" id="CHEBI:15378"/>
        <dbReference type="ChEBI" id="CHEBI:15379"/>
        <dbReference type="ChEBI" id="CHEBI:29033"/>
        <dbReference type="ChEBI" id="CHEBI:29034"/>
        <dbReference type="EC" id="7.1.1.9"/>
    </reaction>
</comment>
<dbReference type="SUPFAM" id="SSF49503">
    <property type="entry name" value="Cupredoxins"/>
    <property type="match status" value="1"/>
</dbReference>
<evidence type="ECO:0000313" key="17">
    <source>
        <dbReference type="Proteomes" id="UP000182840"/>
    </source>
</evidence>
<keyword evidence="5 11" id="KW-0479">Metal-binding</keyword>
<evidence type="ECO:0000256" key="9">
    <source>
        <dbReference type="ARBA" id="ARBA00023136"/>
    </source>
</evidence>
<evidence type="ECO:0000256" key="6">
    <source>
        <dbReference type="ARBA" id="ARBA00022982"/>
    </source>
</evidence>
<protein>
    <submittedName>
        <fullName evidence="16">Cytochrome C oxidase subunit II</fullName>
    </submittedName>
</protein>
<sequence length="330" mass="35903">MKNFAARLLLLAMAMATSGCAGVQSALMPSGEEAIEVDLLFWTITGISAFVTGLVVVLVAVAMYGTPRWRARLDRDWIVWGGGIVFPVAVLTGVFIYGLIVLRSGDLRAREAEAPGITVVGKRWWWEVVYTGPDGEPVTTANELRIPAGRPIAIRLESDNVIHSFWVPRLAGKLDMIPGRSNVLTLEATEPGLSRGQCAEYCGGAHALMAFYVEVLPEEEYDDWLAHEASDARPPESEQEIRGQEVFMRNGCGACHSIRGTKANGVIGPDLTHLGSRHSLAAAALPNGKAAIAAWIVENQHIKPDNLMPEYRIFEPEELNAVAAYLESLE</sequence>
<keyword evidence="13" id="KW-0732">Signal</keyword>
<dbReference type="GO" id="GO:0020037">
    <property type="term" value="F:heme binding"/>
    <property type="evidence" value="ECO:0007669"/>
    <property type="project" value="InterPro"/>
</dbReference>
<keyword evidence="3" id="KW-0813">Transport</keyword>
<evidence type="ECO:0000256" key="3">
    <source>
        <dbReference type="ARBA" id="ARBA00022448"/>
    </source>
</evidence>
<dbReference type="PROSITE" id="PS50857">
    <property type="entry name" value="COX2_CUA"/>
    <property type="match status" value="1"/>
</dbReference>
<evidence type="ECO:0000256" key="10">
    <source>
        <dbReference type="ARBA" id="ARBA00047816"/>
    </source>
</evidence>
<feature type="transmembrane region" description="Helical" evidence="12">
    <location>
        <begin position="41"/>
        <end position="65"/>
    </location>
</feature>
<dbReference type="GO" id="GO:0016020">
    <property type="term" value="C:membrane"/>
    <property type="evidence" value="ECO:0007669"/>
    <property type="project" value="UniProtKB-SubCell"/>
</dbReference>
<dbReference type="Pfam" id="PF00034">
    <property type="entry name" value="Cytochrom_C"/>
    <property type="match status" value="1"/>
</dbReference>
<dbReference type="OrthoDB" id="9781261at2"/>
<dbReference type="PANTHER" id="PTHR22888">
    <property type="entry name" value="CYTOCHROME C OXIDASE, SUBUNIT II"/>
    <property type="match status" value="1"/>
</dbReference>
<dbReference type="InterPro" id="IPR002429">
    <property type="entry name" value="CcO_II-like_C"/>
</dbReference>
<organism evidence="16 17">
    <name type="scientific">Aquibium oceanicum</name>
    <dbReference type="NCBI Taxonomy" id="1670800"/>
    <lineage>
        <taxon>Bacteria</taxon>
        <taxon>Pseudomonadati</taxon>
        <taxon>Pseudomonadota</taxon>
        <taxon>Alphaproteobacteria</taxon>
        <taxon>Hyphomicrobiales</taxon>
        <taxon>Phyllobacteriaceae</taxon>
        <taxon>Aquibium</taxon>
    </lineage>
</organism>
<dbReference type="STRING" id="1670800.BSQ44_02445"/>
<dbReference type="InterPro" id="IPR009056">
    <property type="entry name" value="Cyt_c-like_dom"/>
</dbReference>
<accession>A0A1L3SLT4</accession>
<dbReference type="RefSeq" id="WP_072601779.1">
    <property type="nucleotide sequence ID" value="NZ_CP018171.1"/>
</dbReference>